<accession>B3NZS3</accession>
<evidence type="ECO:0000313" key="2">
    <source>
        <dbReference type="Proteomes" id="UP000008711"/>
    </source>
</evidence>
<keyword evidence="2" id="KW-1185">Reference proteome</keyword>
<gene>
    <name evidence="1" type="primary">Dere\GG16787</name>
    <name evidence="1" type="ORF">Dere_GG16787</name>
</gene>
<sequence>MCICIYSDVHELYLSLSLSLRAIDSCTSMCVHEWQHQ</sequence>
<dbReference type="HOGENOM" id="CLU_3385284_0_0_1"/>
<dbReference type="EMBL" id="CH954181">
    <property type="protein sequence ID" value="EDV49783.1"/>
    <property type="molecule type" value="Genomic_DNA"/>
</dbReference>
<dbReference type="AlphaFoldDB" id="B3NZS3"/>
<protein>
    <submittedName>
        <fullName evidence="1">GG16787</fullName>
    </submittedName>
</protein>
<organism evidence="1 2">
    <name type="scientific">Drosophila erecta</name>
    <name type="common">Fruit fly</name>
    <dbReference type="NCBI Taxonomy" id="7220"/>
    <lineage>
        <taxon>Eukaryota</taxon>
        <taxon>Metazoa</taxon>
        <taxon>Ecdysozoa</taxon>
        <taxon>Arthropoda</taxon>
        <taxon>Hexapoda</taxon>
        <taxon>Insecta</taxon>
        <taxon>Pterygota</taxon>
        <taxon>Neoptera</taxon>
        <taxon>Endopterygota</taxon>
        <taxon>Diptera</taxon>
        <taxon>Brachycera</taxon>
        <taxon>Muscomorpha</taxon>
        <taxon>Ephydroidea</taxon>
        <taxon>Drosophilidae</taxon>
        <taxon>Drosophila</taxon>
        <taxon>Sophophora</taxon>
    </lineage>
</organism>
<proteinExistence type="predicted"/>
<reference evidence="1 2" key="1">
    <citation type="journal article" date="2007" name="Nature">
        <title>Evolution of genes and genomes on the Drosophila phylogeny.</title>
        <authorList>
            <consortium name="Drosophila 12 Genomes Consortium"/>
            <person name="Clark A.G."/>
            <person name="Eisen M.B."/>
            <person name="Smith D.R."/>
            <person name="Bergman C.M."/>
            <person name="Oliver B."/>
            <person name="Markow T.A."/>
            <person name="Kaufman T.C."/>
            <person name="Kellis M."/>
            <person name="Gelbart W."/>
            <person name="Iyer V.N."/>
            <person name="Pollard D.A."/>
            <person name="Sackton T.B."/>
            <person name="Larracuente A.M."/>
            <person name="Singh N.D."/>
            <person name="Abad J.P."/>
            <person name="Abt D.N."/>
            <person name="Adryan B."/>
            <person name="Aguade M."/>
            <person name="Akashi H."/>
            <person name="Anderson W.W."/>
            <person name="Aquadro C.F."/>
            <person name="Ardell D.H."/>
            <person name="Arguello R."/>
            <person name="Artieri C.G."/>
            <person name="Barbash D.A."/>
            <person name="Barker D."/>
            <person name="Barsanti P."/>
            <person name="Batterham P."/>
            <person name="Batzoglou S."/>
            <person name="Begun D."/>
            <person name="Bhutkar A."/>
            <person name="Blanco E."/>
            <person name="Bosak S.A."/>
            <person name="Bradley R.K."/>
            <person name="Brand A.D."/>
            <person name="Brent M.R."/>
            <person name="Brooks A.N."/>
            <person name="Brown R.H."/>
            <person name="Butlin R.K."/>
            <person name="Caggese C."/>
            <person name="Calvi B.R."/>
            <person name="Bernardo de Carvalho A."/>
            <person name="Caspi A."/>
            <person name="Castrezana S."/>
            <person name="Celniker S.E."/>
            <person name="Chang J.L."/>
            <person name="Chapple C."/>
            <person name="Chatterji S."/>
            <person name="Chinwalla A."/>
            <person name="Civetta A."/>
            <person name="Clifton S.W."/>
            <person name="Comeron J.M."/>
            <person name="Costello J.C."/>
            <person name="Coyne J.A."/>
            <person name="Daub J."/>
            <person name="David R.G."/>
            <person name="Delcher A.L."/>
            <person name="Delehaunty K."/>
            <person name="Do C.B."/>
            <person name="Ebling H."/>
            <person name="Edwards K."/>
            <person name="Eickbush T."/>
            <person name="Evans J.D."/>
            <person name="Filipski A."/>
            <person name="Findeiss S."/>
            <person name="Freyhult E."/>
            <person name="Fulton L."/>
            <person name="Fulton R."/>
            <person name="Garcia A.C."/>
            <person name="Gardiner A."/>
            <person name="Garfield D.A."/>
            <person name="Garvin B.E."/>
            <person name="Gibson G."/>
            <person name="Gilbert D."/>
            <person name="Gnerre S."/>
            <person name="Godfrey J."/>
            <person name="Good R."/>
            <person name="Gotea V."/>
            <person name="Gravely B."/>
            <person name="Greenberg A.J."/>
            <person name="Griffiths-Jones S."/>
            <person name="Gross S."/>
            <person name="Guigo R."/>
            <person name="Gustafson E.A."/>
            <person name="Haerty W."/>
            <person name="Hahn M.W."/>
            <person name="Halligan D.L."/>
            <person name="Halpern A.L."/>
            <person name="Halter G.M."/>
            <person name="Han M.V."/>
            <person name="Heger A."/>
            <person name="Hillier L."/>
            <person name="Hinrichs A.S."/>
            <person name="Holmes I."/>
            <person name="Hoskins R.A."/>
            <person name="Hubisz M.J."/>
            <person name="Hultmark D."/>
            <person name="Huntley M.A."/>
            <person name="Jaffe D.B."/>
            <person name="Jagadeeshan S."/>
            <person name="Jeck W.R."/>
            <person name="Johnson J."/>
            <person name="Jones C.D."/>
            <person name="Jordan W.C."/>
            <person name="Karpen G.H."/>
            <person name="Kataoka E."/>
            <person name="Keightley P.D."/>
            <person name="Kheradpour P."/>
            <person name="Kirkness E.F."/>
            <person name="Koerich L.B."/>
            <person name="Kristiansen K."/>
            <person name="Kudrna D."/>
            <person name="Kulathinal R.J."/>
            <person name="Kumar S."/>
            <person name="Kwok R."/>
            <person name="Lander E."/>
            <person name="Langley C.H."/>
            <person name="Lapoint R."/>
            <person name="Lazzaro B.P."/>
            <person name="Lee S.J."/>
            <person name="Levesque L."/>
            <person name="Li R."/>
            <person name="Lin C.F."/>
            <person name="Lin M.F."/>
            <person name="Lindblad-Toh K."/>
            <person name="Llopart A."/>
            <person name="Long M."/>
            <person name="Low L."/>
            <person name="Lozovsky E."/>
            <person name="Lu J."/>
            <person name="Luo M."/>
            <person name="Machado C.A."/>
            <person name="Makalowski W."/>
            <person name="Marzo M."/>
            <person name="Matsuda M."/>
            <person name="Matzkin L."/>
            <person name="McAllister B."/>
            <person name="McBride C.S."/>
            <person name="McKernan B."/>
            <person name="McKernan K."/>
            <person name="Mendez-Lago M."/>
            <person name="Minx P."/>
            <person name="Mollenhauer M.U."/>
            <person name="Montooth K."/>
            <person name="Mount S.M."/>
            <person name="Mu X."/>
            <person name="Myers E."/>
            <person name="Negre B."/>
            <person name="Newfeld S."/>
            <person name="Nielsen R."/>
            <person name="Noor M.A."/>
            <person name="O'Grady P."/>
            <person name="Pachter L."/>
            <person name="Papaceit M."/>
            <person name="Parisi M.J."/>
            <person name="Parisi M."/>
            <person name="Parts L."/>
            <person name="Pedersen J.S."/>
            <person name="Pesole G."/>
            <person name="Phillippy A.M."/>
            <person name="Ponting C.P."/>
            <person name="Pop M."/>
            <person name="Porcelli D."/>
            <person name="Powell J.R."/>
            <person name="Prohaska S."/>
            <person name="Pruitt K."/>
            <person name="Puig M."/>
            <person name="Quesneville H."/>
            <person name="Ram K.R."/>
            <person name="Rand D."/>
            <person name="Rasmussen M.D."/>
            <person name="Reed L.K."/>
            <person name="Reenan R."/>
            <person name="Reily A."/>
            <person name="Remington K.A."/>
            <person name="Rieger T.T."/>
            <person name="Ritchie M.G."/>
            <person name="Robin C."/>
            <person name="Rogers Y.H."/>
            <person name="Rohde C."/>
            <person name="Rozas J."/>
            <person name="Rubenfield M.J."/>
            <person name="Ruiz A."/>
            <person name="Russo S."/>
            <person name="Salzberg S.L."/>
            <person name="Sanchez-Gracia A."/>
            <person name="Saranga D.J."/>
            <person name="Sato H."/>
            <person name="Schaeffer S.W."/>
            <person name="Schatz M.C."/>
            <person name="Schlenke T."/>
            <person name="Schwartz R."/>
            <person name="Segarra C."/>
            <person name="Singh R.S."/>
            <person name="Sirot L."/>
            <person name="Sirota M."/>
            <person name="Sisneros N.B."/>
            <person name="Smith C.D."/>
            <person name="Smith T.F."/>
            <person name="Spieth J."/>
            <person name="Stage D.E."/>
            <person name="Stark A."/>
            <person name="Stephan W."/>
            <person name="Strausberg R.L."/>
            <person name="Strempel S."/>
            <person name="Sturgill D."/>
            <person name="Sutton G."/>
            <person name="Sutton G.G."/>
            <person name="Tao W."/>
            <person name="Teichmann S."/>
            <person name="Tobari Y.N."/>
            <person name="Tomimura Y."/>
            <person name="Tsolas J.M."/>
            <person name="Valente V.L."/>
            <person name="Venter E."/>
            <person name="Venter J.C."/>
            <person name="Vicario S."/>
            <person name="Vieira F.G."/>
            <person name="Vilella A.J."/>
            <person name="Villasante A."/>
            <person name="Walenz B."/>
            <person name="Wang J."/>
            <person name="Wasserman M."/>
            <person name="Watts T."/>
            <person name="Wilson D."/>
            <person name="Wilson R.K."/>
            <person name="Wing R.A."/>
            <person name="Wolfner M.F."/>
            <person name="Wong A."/>
            <person name="Wong G.K."/>
            <person name="Wu C.I."/>
            <person name="Wu G."/>
            <person name="Yamamoto D."/>
            <person name="Yang H.P."/>
            <person name="Yang S.P."/>
            <person name="Yorke J.A."/>
            <person name="Yoshida K."/>
            <person name="Zdobnov E."/>
            <person name="Zhang P."/>
            <person name="Zhang Y."/>
            <person name="Zimin A.V."/>
            <person name="Baldwin J."/>
            <person name="Abdouelleil A."/>
            <person name="Abdulkadir J."/>
            <person name="Abebe A."/>
            <person name="Abera B."/>
            <person name="Abreu J."/>
            <person name="Acer S.C."/>
            <person name="Aftuck L."/>
            <person name="Alexander A."/>
            <person name="An P."/>
            <person name="Anderson E."/>
            <person name="Anderson S."/>
            <person name="Arachi H."/>
            <person name="Azer M."/>
            <person name="Bachantsang P."/>
            <person name="Barry A."/>
            <person name="Bayul T."/>
            <person name="Berlin A."/>
            <person name="Bessette D."/>
            <person name="Bloom T."/>
            <person name="Blye J."/>
            <person name="Boguslavskiy L."/>
            <person name="Bonnet C."/>
            <person name="Boukhgalter B."/>
            <person name="Bourzgui I."/>
            <person name="Brown A."/>
            <person name="Cahill P."/>
            <person name="Channer S."/>
            <person name="Cheshatsang Y."/>
            <person name="Chuda L."/>
            <person name="Citroen M."/>
            <person name="Collymore A."/>
            <person name="Cooke P."/>
            <person name="Costello M."/>
            <person name="D'Aco K."/>
            <person name="Daza R."/>
            <person name="De Haan G."/>
            <person name="DeGray S."/>
            <person name="DeMaso C."/>
            <person name="Dhargay N."/>
            <person name="Dooley K."/>
            <person name="Dooley E."/>
            <person name="Doricent M."/>
            <person name="Dorje P."/>
            <person name="Dorjee K."/>
            <person name="Dupes A."/>
            <person name="Elong R."/>
            <person name="Falk J."/>
            <person name="Farina A."/>
            <person name="Faro S."/>
            <person name="Ferguson D."/>
            <person name="Fisher S."/>
            <person name="Foley C.D."/>
            <person name="Franke A."/>
            <person name="Friedrich D."/>
            <person name="Gadbois L."/>
            <person name="Gearin G."/>
            <person name="Gearin C.R."/>
            <person name="Giannoukos G."/>
            <person name="Goode T."/>
            <person name="Graham J."/>
            <person name="Grandbois E."/>
            <person name="Grewal S."/>
            <person name="Gyaltsen K."/>
            <person name="Hafez N."/>
            <person name="Hagos B."/>
            <person name="Hall J."/>
            <person name="Henson C."/>
            <person name="Hollinger A."/>
            <person name="Honan T."/>
            <person name="Huard M.D."/>
            <person name="Hughes L."/>
            <person name="Hurhula B."/>
            <person name="Husby M.E."/>
            <person name="Kamat A."/>
            <person name="Kanga B."/>
            <person name="Kashin S."/>
            <person name="Khazanovich D."/>
            <person name="Kisner P."/>
            <person name="Lance K."/>
            <person name="Lara M."/>
            <person name="Lee W."/>
            <person name="Lennon N."/>
            <person name="Letendre F."/>
            <person name="LeVine R."/>
            <person name="Lipovsky A."/>
            <person name="Liu X."/>
            <person name="Liu J."/>
            <person name="Liu S."/>
            <person name="Lokyitsang T."/>
            <person name="Lokyitsang Y."/>
            <person name="Lubonja R."/>
            <person name="Lui A."/>
            <person name="MacDonald P."/>
            <person name="Magnisalis V."/>
            <person name="Maru K."/>
            <person name="Matthews C."/>
            <person name="McCusker W."/>
            <person name="McDonough S."/>
            <person name="Mehta T."/>
            <person name="Meldrim J."/>
            <person name="Meneus L."/>
            <person name="Mihai O."/>
            <person name="Mihalev A."/>
            <person name="Mihova T."/>
            <person name="Mittelman R."/>
            <person name="Mlenga V."/>
            <person name="Montmayeur A."/>
            <person name="Mulrain L."/>
            <person name="Navidi A."/>
            <person name="Naylor J."/>
            <person name="Negash T."/>
            <person name="Nguyen T."/>
            <person name="Nguyen N."/>
            <person name="Nicol R."/>
            <person name="Norbu C."/>
            <person name="Norbu N."/>
            <person name="Novod N."/>
            <person name="O'Neill B."/>
            <person name="Osman S."/>
            <person name="Markiewicz E."/>
            <person name="Oyono O.L."/>
            <person name="Patti C."/>
            <person name="Phunkhang P."/>
            <person name="Pierre F."/>
            <person name="Priest M."/>
            <person name="Raghuraman S."/>
            <person name="Rege F."/>
            <person name="Reyes R."/>
            <person name="Rise C."/>
            <person name="Rogov P."/>
            <person name="Ross K."/>
            <person name="Ryan E."/>
            <person name="Settipalli S."/>
            <person name="Shea T."/>
            <person name="Sherpa N."/>
            <person name="Shi L."/>
            <person name="Shih D."/>
            <person name="Sparrow T."/>
            <person name="Spaulding J."/>
            <person name="Stalker J."/>
            <person name="Stange-Thomann N."/>
            <person name="Stavropoulos S."/>
            <person name="Stone C."/>
            <person name="Strader C."/>
            <person name="Tesfaye S."/>
            <person name="Thomson T."/>
            <person name="Thoulutsang Y."/>
            <person name="Thoulutsang D."/>
            <person name="Topham K."/>
            <person name="Topping I."/>
            <person name="Tsamla T."/>
            <person name="Vassiliev H."/>
            <person name="Vo A."/>
            <person name="Wangchuk T."/>
            <person name="Wangdi T."/>
            <person name="Weiand M."/>
            <person name="Wilkinson J."/>
            <person name="Wilson A."/>
            <person name="Yadav S."/>
            <person name="Young G."/>
            <person name="Yu Q."/>
            <person name="Zembek L."/>
            <person name="Zhong D."/>
            <person name="Zimmer A."/>
            <person name="Zwirko Z."/>
            <person name="Jaffe D.B."/>
            <person name="Alvarez P."/>
            <person name="Brockman W."/>
            <person name="Butler J."/>
            <person name="Chin C."/>
            <person name="Gnerre S."/>
            <person name="Grabherr M."/>
            <person name="Kleber M."/>
            <person name="Mauceli E."/>
            <person name="MacCallum I."/>
        </authorList>
    </citation>
    <scope>NUCLEOTIDE SEQUENCE [LARGE SCALE GENOMIC DNA]</scope>
    <source>
        <strain evidence="1 2">TSC#14021-0224.01</strain>
    </source>
</reference>
<name>B3NZS3_DROER</name>
<dbReference type="Proteomes" id="UP000008711">
    <property type="component" value="Unassembled WGS sequence"/>
</dbReference>
<evidence type="ECO:0000313" key="1">
    <source>
        <dbReference type="EMBL" id="EDV49783.1"/>
    </source>
</evidence>
<dbReference type="PhylomeDB" id="B3NZS3"/>
<reference evidence="1 2" key="2">
    <citation type="journal article" date="2008" name="Bioinformatics">
        <title>Assembly reconciliation.</title>
        <authorList>
            <person name="Zimin A.V."/>
            <person name="Smith D.R."/>
            <person name="Sutton G."/>
            <person name="Yorke J.A."/>
        </authorList>
    </citation>
    <scope>NUCLEOTIDE SEQUENCE [LARGE SCALE GENOMIC DNA]</scope>
    <source>
        <strain evidence="1 2">TSC#14021-0224.01</strain>
    </source>
</reference>